<dbReference type="GO" id="GO:0016787">
    <property type="term" value="F:hydrolase activity"/>
    <property type="evidence" value="ECO:0007669"/>
    <property type="project" value="UniProtKB-KW"/>
</dbReference>
<dbReference type="EMBL" id="JBHIRY010000032">
    <property type="protein sequence ID" value="MFB5763289.1"/>
    <property type="molecule type" value="Genomic_DNA"/>
</dbReference>
<feature type="domain" description="PET hydrolase/cutinase-like" evidence="2">
    <location>
        <begin position="93"/>
        <end position="225"/>
    </location>
</feature>
<dbReference type="SUPFAM" id="SSF53474">
    <property type="entry name" value="alpha/beta-Hydrolases"/>
    <property type="match status" value="1"/>
</dbReference>
<gene>
    <name evidence="3" type="ORF">ACE5LO_23200</name>
</gene>
<dbReference type="Proteomes" id="UP001580430">
    <property type="component" value="Unassembled WGS sequence"/>
</dbReference>
<evidence type="ECO:0000313" key="4">
    <source>
        <dbReference type="Proteomes" id="UP001580430"/>
    </source>
</evidence>
<keyword evidence="4" id="KW-1185">Reference proteome</keyword>
<dbReference type="PANTHER" id="PTHR33428:SF14">
    <property type="entry name" value="CARBOXYLESTERASE TYPE B DOMAIN-CONTAINING PROTEIN"/>
    <property type="match status" value="1"/>
</dbReference>
<accession>A0ABV5C6Z2</accession>
<evidence type="ECO:0000259" key="2">
    <source>
        <dbReference type="Pfam" id="PF12740"/>
    </source>
</evidence>
<keyword evidence="1" id="KW-1133">Transmembrane helix</keyword>
<protein>
    <submittedName>
        <fullName evidence="3">Alpha/beta hydrolase</fullName>
    </submittedName>
</protein>
<evidence type="ECO:0000313" key="3">
    <source>
        <dbReference type="EMBL" id="MFB5763289.1"/>
    </source>
</evidence>
<dbReference type="Gene3D" id="3.40.50.1820">
    <property type="entry name" value="alpha/beta hydrolase"/>
    <property type="match status" value="1"/>
</dbReference>
<name>A0ABV5C6Z2_9BACL</name>
<dbReference type="Pfam" id="PF12740">
    <property type="entry name" value="PETase"/>
    <property type="match status" value="1"/>
</dbReference>
<evidence type="ECO:0000256" key="1">
    <source>
        <dbReference type="SAM" id="Phobius"/>
    </source>
</evidence>
<dbReference type="PANTHER" id="PTHR33428">
    <property type="entry name" value="CHLOROPHYLLASE-2, CHLOROPLASTIC"/>
    <property type="match status" value="1"/>
</dbReference>
<keyword evidence="1" id="KW-0812">Transmembrane</keyword>
<proteinExistence type="predicted"/>
<feature type="transmembrane region" description="Helical" evidence="1">
    <location>
        <begin position="6"/>
        <end position="28"/>
    </location>
</feature>
<organism evidence="3 4">
    <name type="scientific">Paenibacillus medicaginis</name>
    <dbReference type="NCBI Taxonomy" id="1470560"/>
    <lineage>
        <taxon>Bacteria</taxon>
        <taxon>Bacillati</taxon>
        <taxon>Bacillota</taxon>
        <taxon>Bacilli</taxon>
        <taxon>Bacillales</taxon>
        <taxon>Paenibacillaceae</taxon>
        <taxon>Paenibacillus</taxon>
    </lineage>
</organism>
<feature type="transmembrane region" description="Helical" evidence="1">
    <location>
        <begin position="49"/>
        <end position="74"/>
    </location>
</feature>
<comment type="caution">
    <text evidence="3">The sequence shown here is derived from an EMBL/GenBank/DDBJ whole genome shotgun (WGS) entry which is preliminary data.</text>
</comment>
<dbReference type="InterPro" id="IPR041127">
    <property type="entry name" value="PET_hydrolase/cutinase-like"/>
</dbReference>
<dbReference type="InterPro" id="IPR029058">
    <property type="entry name" value="AB_hydrolase_fold"/>
</dbReference>
<sequence>MEFAVFFISMLHLMLYVSFCLGLLIQLLSDDTFVTRKNYHHTQEEIMKILKRILLVVFIIVFVIILAVMALFAFQSYRFDNYYKFVKTDKPIEAQYTALGPNEVSSVEFDAENDTYKKYEIWYPSEMKDRSSAYPLVVMANGTGTPASKYKSVFKHLASWGFIVVGNEDLNSRTGASSSASLDFMLKLNEDSESDFYGKIDVDNIGIGGHSQGGVGTINAVTNQENGDFYKAMFTASATSSFWGQQNQLGTDWSYDVSKIKIPYFMVAGTGNFDAGTAEDITATEGQGITPLWSLNTNYSKIPDTVTKVMARRVNTDHSDMVNHADGYMTAWFMYWLKNDPQAGNAFFGNDAEILTNVNWDNIEKNR</sequence>
<keyword evidence="3" id="KW-0378">Hydrolase</keyword>
<keyword evidence="1" id="KW-0472">Membrane</keyword>
<dbReference type="RefSeq" id="WP_375522339.1">
    <property type="nucleotide sequence ID" value="NZ_JBHIRY010000032.1"/>
</dbReference>
<reference evidence="3 4" key="1">
    <citation type="submission" date="2024-09" db="EMBL/GenBank/DDBJ databases">
        <title>Paenibacillus zeirhizospherea sp. nov., isolated from surface of the maize (Zea mays) roots in a horticulture field, Hungary.</title>
        <authorList>
            <person name="Marton D."/>
            <person name="Farkas M."/>
            <person name="Bedics A."/>
            <person name="Toth E."/>
            <person name="Tancsics A."/>
            <person name="Boka K."/>
            <person name="Marati G."/>
            <person name="Kriszt B."/>
            <person name="Cserhati M."/>
        </authorList>
    </citation>
    <scope>NUCLEOTIDE SEQUENCE [LARGE SCALE GENOMIC DNA]</scope>
    <source>
        <strain evidence="3 4">JCM 18446</strain>
    </source>
</reference>